<keyword evidence="2" id="KW-1185">Reference proteome</keyword>
<dbReference type="RefSeq" id="WP_160614694.1">
    <property type="nucleotide sequence ID" value="NZ_JAUFQM010000001.1"/>
</dbReference>
<evidence type="ECO:0000313" key="1">
    <source>
        <dbReference type="EMBL" id="MXO82138.1"/>
    </source>
</evidence>
<protein>
    <submittedName>
        <fullName evidence="1">DUF1491 family protein</fullName>
    </submittedName>
</protein>
<dbReference type="OrthoDB" id="9809136at2"/>
<reference evidence="1 2" key="1">
    <citation type="submission" date="2019-12" db="EMBL/GenBank/DDBJ databases">
        <title>Genomic-based taxomic classification of the family Erythrobacteraceae.</title>
        <authorList>
            <person name="Xu L."/>
        </authorList>
    </citation>
    <scope>NUCLEOTIDE SEQUENCE [LARGE SCALE GENOMIC DNA]</scope>
    <source>
        <strain evidence="1 2">KCTC 42006</strain>
    </source>
</reference>
<dbReference type="Proteomes" id="UP000460290">
    <property type="component" value="Unassembled WGS sequence"/>
</dbReference>
<gene>
    <name evidence="1" type="ORF">GRI35_01960</name>
</gene>
<organism evidence="1 2">
    <name type="scientific">Pontixanthobacter aestiaquae</name>
    <dbReference type="NCBI Taxonomy" id="1509367"/>
    <lineage>
        <taxon>Bacteria</taxon>
        <taxon>Pseudomonadati</taxon>
        <taxon>Pseudomonadota</taxon>
        <taxon>Alphaproteobacteria</taxon>
        <taxon>Sphingomonadales</taxon>
        <taxon>Erythrobacteraceae</taxon>
        <taxon>Pontixanthobacter</taxon>
    </lineage>
</organism>
<proteinExistence type="predicted"/>
<name>A0A844Z350_9SPHN</name>
<accession>A0A844Z350</accession>
<dbReference type="EMBL" id="WTYZ01000001">
    <property type="protein sequence ID" value="MXO82138.1"/>
    <property type="molecule type" value="Genomic_DNA"/>
</dbReference>
<comment type="caution">
    <text evidence="1">The sequence shown here is derived from an EMBL/GenBank/DDBJ whole genome shotgun (WGS) entry which is preliminary data.</text>
</comment>
<sequence length="113" mass="12561">MDARLPAHLEISGIIRAVQAEGGFATVLSKGERDAGTIMIVTLDRGGPARLYERMPQIDGSRPFVLSREQDADNPMEFNEFLRKRGAQDPDLWVLELDIADPERFAALQHKSG</sequence>
<dbReference type="AlphaFoldDB" id="A0A844Z350"/>
<dbReference type="InterPro" id="IPR009964">
    <property type="entry name" value="DUF1491"/>
</dbReference>
<dbReference type="Pfam" id="PF07372">
    <property type="entry name" value="DUF1491"/>
    <property type="match status" value="1"/>
</dbReference>
<dbReference type="Gene3D" id="3.40.1530.20">
    <property type="entry name" value="Protein of unknown function (DUF1491)"/>
    <property type="match status" value="1"/>
</dbReference>
<evidence type="ECO:0000313" key="2">
    <source>
        <dbReference type="Proteomes" id="UP000460290"/>
    </source>
</evidence>